<dbReference type="EMBL" id="SDOV01000002">
    <property type="protein sequence ID" value="KAH7644108.1"/>
    <property type="molecule type" value="Genomic_DNA"/>
</dbReference>
<evidence type="ECO:0000256" key="1">
    <source>
        <dbReference type="SAM" id="MobiDB-lite"/>
    </source>
</evidence>
<reference evidence="2" key="1">
    <citation type="submission" date="2020-06" db="EMBL/GenBank/DDBJ databases">
        <authorList>
            <person name="Ji K."/>
            <person name="Li J."/>
        </authorList>
    </citation>
    <scope>NUCLEOTIDE SEQUENCE</scope>
    <source>
        <strain evidence="2">JKM2019</strain>
        <tissue evidence="2">Whole body</tissue>
    </source>
</reference>
<proteinExistence type="predicted"/>
<comment type="caution">
    <text evidence="2">The sequence shown here is derived from an EMBL/GenBank/DDBJ whole genome shotgun (WGS) entry which is preliminary data.</text>
</comment>
<feature type="region of interest" description="Disordered" evidence="1">
    <location>
        <begin position="1"/>
        <end position="26"/>
    </location>
</feature>
<accession>A0A9D4SJN0</accession>
<evidence type="ECO:0000313" key="2">
    <source>
        <dbReference type="EMBL" id="KAH7644108.1"/>
    </source>
</evidence>
<reference evidence="2" key="2">
    <citation type="journal article" date="2021" name="World Allergy Organ. J.">
        <title>Chromosome-level assembly of Dermatophagoides farinae genome and transcriptome reveals two novel allergens Der f 37 and Der f 39.</title>
        <authorList>
            <person name="Chen J."/>
            <person name="Cai Z."/>
            <person name="Fan D."/>
            <person name="Hu J."/>
            <person name="Hou Y."/>
            <person name="He Y."/>
            <person name="Zhang Z."/>
            <person name="Zhao Z."/>
            <person name="Gao P."/>
            <person name="Hu W."/>
            <person name="Sun J."/>
            <person name="Li J."/>
            <person name="Ji K."/>
        </authorList>
    </citation>
    <scope>NUCLEOTIDE SEQUENCE</scope>
    <source>
        <strain evidence="2">JKM2019</strain>
    </source>
</reference>
<dbReference type="Proteomes" id="UP000828236">
    <property type="component" value="Unassembled WGS sequence"/>
</dbReference>
<name>A0A9D4SJN0_DERFA</name>
<gene>
    <name evidence="2" type="ORF">HUG17_6470</name>
</gene>
<sequence>MDDSFTNIDNHNEIDDNDDDEIEIGRNEPLDHQLVYYSDYGDYKFYFNHPDVSINLSPTLTTPLNGQNQMIDDDDDDHDVRLQQKFQSIQQQQQQRKQNNNHYHHHILHRRNLLFKMIYF</sequence>
<dbReference type="AlphaFoldDB" id="A0A9D4SJN0"/>
<organism evidence="2">
    <name type="scientific">Dermatophagoides farinae</name>
    <name type="common">American house dust mite</name>
    <dbReference type="NCBI Taxonomy" id="6954"/>
    <lineage>
        <taxon>Eukaryota</taxon>
        <taxon>Metazoa</taxon>
        <taxon>Ecdysozoa</taxon>
        <taxon>Arthropoda</taxon>
        <taxon>Chelicerata</taxon>
        <taxon>Arachnida</taxon>
        <taxon>Acari</taxon>
        <taxon>Acariformes</taxon>
        <taxon>Sarcoptiformes</taxon>
        <taxon>Astigmata</taxon>
        <taxon>Psoroptidia</taxon>
        <taxon>Analgoidea</taxon>
        <taxon>Pyroglyphidae</taxon>
        <taxon>Dermatophagoidinae</taxon>
        <taxon>Dermatophagoides</taxon>
    </lineage>
</organism>
<protein>
    <submittedName>
        <fullName evidence="2">Uncharacterized protein</fullName>
    </submittedName>
</protein>